<evidence type="ECO:0000313" key="1">
    <source>
        <dbReference type="EMBL" id="MDK2042434.1"/>
    </source>
</evidence>
<name>A0AAP4PSQ5_9BACT</name>
<organism evidence="1 2">
    <name type="scientific">Aliarcobacter butzleri</name>
    <dbReference type="NCBI Taxonomy" id="28197"/>
    <lineage>
        <taxon>Bacteria</taxon>
        <taxon>Pseudomonadati</taxon>
        <taxon>Campylobacterota</taxon>
        <taxon>Epsilonproteobacteria</taxon>
        <taxon>Campylobacterales</taxon>
        <taxon>Arcobacteraceae</taxon>
        <taxon>Aliarcobacter</taxon>
    </lineage>
</organism>
<gene>
    <name evidence="1" type="ORF">PT517_11670</name>
</gene>
<proteinExistence type="predicted"/>
<evidence type="ECO:0000313" key="2">
    <source>
        <dbReference type="Proteomes" id="UP001237501"/>
    </source>
</evidence>
<reference evidence="1" key="2">
    <citation type="submission" date="2023-02" db="EMBL/GenBank/DDBJ databases">
        <authorList>
            <person name="Concha-Toloza M."/>
            <person name="Lopez-Cantillo M."/>
            <person name="Molina-Mora J."/>
            <person name="Collado L."/>
        </authorList>
    </citation>
    <scope>NUCLEOTIDE SEQUENCE</scope>
    <source>
        <strain evidence="1">FR1p153A2</strain>
    </source>
</reference>
<dbReference type="RefSeq" id="WP_193210390.1">
    <property type="nucleotide sequence ID" value="NZ_CABVRF010000013.1"/>
</dbReference>
<dbReference type="Gene3D" id="1.10.10.60">
    <property type="entry name" value="Homeodomain-like"/>
    <property type="match status" value="1"/>
</dbReference>
<protein>
    <submittedName>
        <fullName evidence="1">Uncharacterized protein</fullName>
    </submittedName>
</protein>
<sequence>MLKLVKSENKNKKIITSQGFKKSTIKFYINNSNKSISSIARNLGLNQETL</sequence>
<dbReference type="AlphaFoldDB" id="A0AAP4PSQ5"/>
<dbReference type="EMBL" id="JAQTJK010000020">
    <property type="protein sequence ID" value="MDK2042434.1"/>
    <property type="molecule type" value="Genomic_DNA"/>
</dbReference>
<reference evidence="1" key="1">
    <citation type="journal article" date="2023" name="Antibiotics">
        <title>Genomic Characterization of Antibiotic-Resistant Campylobacterales Isolated from Chilean Poultry Meat.</title>
        <authorList>
            <person name="Concha-Toloza M."/>
            <person name="Lopez-Cantillo M."/>
            <person name="Molina-Mora J.A."/>
            <person name="Collado L."/>
        </authorList>
    </citation>
    <scope>NUCLEOTIDE SEQUENCE</scope>
    <source>
        <strain evidence="1">FR1p153A2</strain>
    </source>
</reference>
<comment type="caution">
    <text evidence="1">The sequence shown here is derived from an EMBL/GenBank/DDBJ whole genome shotgun (WGS) entry which is preliminary data.</text>
</comment>
<dbReference type="Proteomes" id="UP001237501">
    <property type="component" value="Unassembled WGS sequence"/>
</dbReference>
<accession>A0AAP4PSQ5</accession>